<name>M9RU72_9RHOB</name>
<dbReference type="eggNOG" id="COG0451">
    <property type="taxonomic scope" value="Bacteria"/>
</dbReference>
<evidence type="ECO:0000313" key="2">
    <source>
        <dbReference type="EMBL" id="AGI74051.1"/>
    </source>
</evidence>
<dbReference type="InterPro" id="IPR036291">
    <property type="entry name" value="NAD(P)-bd_dom_sf"/>
</dbReference>
<gene>
    <name evidence="2" type="ORF">OA238_c41310</name>
</gene>
<reference evidence="2 3" key="1">
    <citation type="journal article" date="2013" name="PLoS ONE">
        <title>Poles Apart: Arctic and Antarctic Octadecabacter strains Share High Genome Plasticity and a New Type of Xanthorhodopsin.</title>
        <authorList>
            <person name="Vollmers J."/>
            <person name="Voget S."/>
            <person name="Dietrich S."/>
            <person name="Gollnow K."/>
            <person name="Smits M."/>
            <person name="Meyer K."/>
            <person name="Brinkhoff T."/>
            <person name="Simon M."/>
            <person name="Daniel R."/>
        </authorList>
    </citation>
    <scope>NUCLEOTIDE SEQUENCE [LARGE SCALE GENOMIC DNA]</scope>
    <source>
        <strain evidence="2 3">238</strain>
    </source>
</reference>
<dbReference type="InterPro" id="IPR001509">
    <property type="entry name" value="Epimerase_deHydtase"/>
</dbReference>
<organism evidence="2 3">
    <name type="scientific">Octadecabacter arcticus 238</name>
    <dbReference type="NCBI Taxonomy" id="391616"/>
    <lineage>
        <taxon>Bacteria</taxon>
        <taxon>Pseudomonadati</taxon>
        <taxon>Pseudomonadota</taxon>
        <taxon>Alphaproteobacteria</taxon>
        <taxon>Rhodobacterales</taxon>
        <taxon>Roseobacteraceae</taxon>
        <taxon>Octadecabacter</taxon>
    </lineage>
</organism>
<dbReference type="PANTHER" id="PTHR43245">
    <property type="entry name" value="BIFUNCTIONAL POLYMYXIN RESISTANCE PROTEIN ARNA"/>
    <property type="match status" value="1"/>
</dbReference>
<dbReference type="Proteomes" id="UP000004688">
    <property type="component" value="Chromosome"/>
</dbReference>
<dbReference type="Pfam" id="PF01370">
    <property type="entry name" value="Epimerase"/>
    <property type="match status" value="1"/>
</dbReference>
<sequence length="288" mass="30781">MVGANGKLGTILACCAARAGLGWRTQSRTNLTDVQWSGAFDGSATDSVFVQGVTLINMIGYTGTDEKLLGDINVRFVKDLLVKAVDTGVAHVVLASSAAVYGAGGDTSFDENDPLRPITPYGVSKSKMEEFAHRIAATSTSPAITILRIGNIVGADALSAAANDHVRAGTPMPLHRFPDGTAALLSYIAPRDLFDVVCALSTPHNGPLRMINVAHPQPVSLDDMLRAYKTHHIPQLTWVDMPAPNGISHRVTLSTDKLQSFVNFQEYGDPEDAMVRQMVGGQPDETRL</sequence>
<dbReference type="STRING" id="391616.OA238_c41310"/>
<keyword evidence="3" id="KW-1185">Reference proteome</keyword>
<proteinExistence type="predicted"/>
<dbReference type="InterPro" id="IPR050177">
    <property type="entry name" value="Lipid_A_modif_metabolic_enz"/>
</dbReference>
<dbReference type="EMBL" id="CP003742">
    <property type="protein sequence ID" value="AGI74051.1"/>
    <property type="molecule type" value="Genomic_DNA"/>
</dbReference>
<dbReference type="SUPFAM" id="SSF51735">
    <property type="entry name" value="NAD(P)-binding Rossmann-fold domains"/>
    <property type="match status" value="1"/>
</dbReference>
<dbReference type="HOGENOM" id="CLU_068248_0_0_5"/>
<dbReference type="AlphaFoldDB" id="M9RU72"/>
<dbReference type="OrthoDB" id="7687386at2"/>
<feature type="domain" description="NAD-dependent epimerase/dehydratase" evidence="1">
    <location>
        <begin position="36"/>
        <end position="159"/>
    </location>
</feature>
<protein>
    <submittedName>
        <fullName evidence="2">Putative NAD dependent epimerase/dehydratase</fullName>
    </submittedName>
</protein>
<evidence type="ECO:0000259" key="1">
    <source>
        <dbReference type="Pfam" id="PF01370"/>
    </source>
</evidence>
<dbReference type="Gene3D" id="3.40.50.720">
    <property type="entry name" value="NAD(P)-binding Rossmann-like Domain"/>
    <property type="match status" value="1"/>
</dbReference>
<accession>M9RU72</accession>
<evidence type="ECO:0000313" key="3">
    <source>
        <dbReference type="Proteomes" id="UP000004688"/>
    </source>
</evidence>
<dbReference type="KEGG" id="oar:OA238_c41310"/>